<accession>A0AAE1DF54</accession>
<keyword evidence="2" id="KW-1185">Reference proteome</keyword>
<proteinExistence type="predicted"/>
<name>A0AAE1DF54_9GAST</name>
<dbReference type="AlphaFoldDB" id="A0AAE1DF54"/>
<organism evidence="1 2">
    <name type="scientific">Elysia crispata</name>
    <name type="common">lettuce slug</name>
    <dbReference type="NCBI Taxonomy" id="231223"/>
    <lineage>
        <taxon>Eukaryota</taxon>
        <taxon>Metazoa</taxon>
        <taxon>Spiralia</taxon>
        <taxon>Lophotrochozoa</taxon>
        <taxon>Mollusca</taxon>
        <taxon>Gastropoda</taxon>
        <taxon>Heterobranchia</taxon>
        <taxon>Euthyneura</taxon>
        <taxon>Panpulmonata</taxon>
        <taxon>Sacoglossa</taxon>
        <taxon>Placobranchoidea</taxon>
        <taxon>Plakobranchidae</taxon>
        <taxon>Elysia</taxon>
    </lineage>
</organism>
<dbReference type="Proteomes" id="UP001283361">
    <property type="component" value="Unassembled WGS sequence"/>
</dbReference>
<evidence type="ECO:0000313" key="1">
    <source>
        <dbReference type="EMBL" id="KAK3768227.1"/>
    </source>
</evidence>
<gene>
    <name evidence="1" type="ORF">RRG08_031759</name>
</gene>
<evidence type="ECO:0000313" key="2">
    <source>
        <dbReference type="Proteomes" id="UP001283361"/>
    </source>
</evidence>
<sequence length="77" mass="8512">MRSSFRNPSAIRGGLKLGKQRNNFVNDVALSHEDNQVFELVSVKGNVLVDASRRSVSVAAGHRQTNWTSVKLESGWT</sequence>
<protein>
    <submittedName>
        <fullName evidence="1">Uncharacterized protein</fullName>
    </submittedName>
</protein>
<dbReference type="EMBL" id="JAWDGP010004065">
    <property type="protein sequence ID" value="KAK3768227.1"/>
    <property type="molecule type" value="Genomic_DNA"/>
</dbReference>
<reference evidence="1" key="1">
    <citation type="journal article" date="2023" name="G3 (Bethesda)">
        <title>A reference genome for the long-term kleptoplast-retaining sea slug Elysia crispata morphotype clarki.</title>
        <authorList>
            <person name="Eastman K.E."/>
            <person name="Pendleton A.L."/>
            <person name="Shaikh M.A."/>
            <person name="Suttiyut T."/>
            <person name="Ogas R."/>
            <person name="Tomko P."/>
            <person name="Gavelis G."/>
            <person name="Widhalm J.R."/>
            <person name="Wisecaver J.H."/>
        </authorList>
    </citation>
    <scope>NUCLEOTIDE SEQUENCE</scope>
    <source>
        <strain evidence="1">ECLA1</strain>
    </source>
</reference>
<comment type="caution">
    <text evidence="1">The sequence shown here is derived from an EMBL/GenBank/DDBJ whole genome shotgun (WGS) entry which is preliminary data.</text>
</comment>